<dbReference type="PANTHER" id="PTHR22773">
    <property type="entry name" value="NADH DEHYDROGENASE"/>
    <property type="match status" value="1"/>
</dbReference>
<feature type="transmembrane region" description="Helical" evidence="5">
    <location>
        <begin position="206"/>
        <end position="231"/>
    </location>
</feature>
<reference evidence="8 9" key="1">
    <citation type="journal article" date="2014" name="Nature">
        <title>An environmental bacterial taxon with a large and distinct metabolic repertoire.</title>
        <authorList>
            <person name="Wilson M.C."/>
            <person name="Mori T."/>
            <person name="Ruckert C."/>
            <person name="Uria A.R."/>
            <person name="Helf M.J."/>
            <person name="Takada K."/>
            <person name="Gernert C."/>
            <person name="Steffens U.A."/>
            <person name="Heycke N."/>
            <person name="Schmitt S."/>
            <person name="Rinke C."/>
            <person name="Helfrich E.J."/>
            <person name="Brachmann A.O."/>
            <person name="Gurgui C."/>
            <person name="Wakimoto T."/>
            <person name="Kracht M."/>
            <person name="Crusemann M."/>
            <person name="Hentschel U."/>
            <person name="Abe I."/>
            <person name="Matsunaga S."/>
            <person name="Kalinowski J."/>
            <person name="Takeyama H."/>
            <person name="Piel J."/>
        </authorList>
    </citation>
    <scope>NUCLEOTIDE SEQUENCE [LARGE SCALE GENOMIC DNA]</scope>
    <source>
        <strain evidence="9">TSY1</strain>
    </source>
</reference>
<feature type="transmembrane region" description="Helical" evidence="5">
    <location>
        <begin position="243"/>
        <end position="268"/>
    </location>
</feature>
<dbReference type="GO" id="GO:0012505">
    <property type="term" value="C:endomembrane system"/>
    <property type="evidence" value="ECO:0007669"/>
    <property type="project" value="UniProtKB-SubCell"/>
</dbReference>
<comment type="catalytic activity">
    <reaction evidence="5">
        <text>a quinone + NADH + 5 H(+)(in) = a quinol + NAD(+) + 4 H(+)(out)</text>
        <dbReference type="Rhea" id="RHEA:57888"/>
        <dbReference type="ChEBI" id="CHEBI:15378"/>
        <dbReference type="ChEBI" id="CHEBI:24646"/>
        <dbReference type="ChEBI" id="CHEBI:57540"/>
        <dbReference type="ChEBI" id="CHEBI:57945"/>
        <dbReference type="ChEBI" id="CHEBI:132124"/>
    </reaction>
</comment>
<dbReference type="EMBL" id="AZHW01000707">
    <property type="protein sequence ID" value="ETW97079.1"/>
    <property type="molecule type" value="Genomic_DNA"/>
</dbReference>
<feature type="transmembrane region" description="Helical" evidence="5">
    <location>
        <begin position="380"/>
        <end position="400"/>
    </location>
</feature>
<evidence type="ECO:0000256" key="5">
    <source>
        <dbReference type="HAMAP-Rule" id="MF_00445"/>
    </source>
</evidence>
<proteinExistence type="inferred from homology"/>
<keyword evidence="5" id="KW-1003">Cell membrane</keyword>
<feature type="transmembrane region" description="Helical" evidence="5">
    <location>
        <begin position="334"/>
        <end position="355"/>
    </location>
</feature>
<feature type="transmembrane region" description="Helical" evidence="5">
    <location>
        <begin position="274"/>
        <end position="295"/>
    </location>
</feature>
<comment type="caution">
    <text evidence="8">The sequence shown here is derived from an EMBL/GenBank/DDBJ whole genome shotgun (WGS) entry which is preliminary data.</text>
</comment>
<evidence type="ECO:0000259" key="7">
    <source>
        <dbReference type="Pfam" id="PF00361"/>
    </source>
</evidence>
<feature type="transmembrane region" description="Helical" evidence="5">
    <location>
        <begin position="110"/>
        <end position="127"/>
    </location>
</feature>
<evidence type="ECO:0000256" key="3">
    <source>
        <dbReference type="ARBA" id="ARBA00022989"/>
    </source>
</evidence>
<dbReference type="PATRIC" id="fig|1429438.4.peg.4623"/>
<keyword evidence="5" id="KW-0813">Transport</keyword>
<keyword evidence="4 5" id="KW-0472">Membrane</keyword>
<comment type="function">
    <text evidence="5">NDH-1 shuttles electrons from NADH, via FMN and iron-sulfur (Fe-S) centers, to quinones in the respiratory chain. The immediate electron acceptor for the enzyme in this species is believed to be ubiquinone. Couples the redox reaction to proton translocation (for every two electrons transferred, four hydrogen ions are translocated across the cytoplasmic membrane), and thus conserves the redox energy in a proton gradient.</text>
</comment>
<evidence type="ECO:0000256" key="6">
    <source>
        <dbReference type="RuleBase" id="RU000320"/>
    </source>
</evidence>
<name>W4LGP9_ENTF1</name>
<comment type="subcellular location">
    <subcellularLocation>
        <location evidence="5">Cell membrane</location>
        <topology evidence="5">Multi-pass membrane protein</topology>
    </subcellularLocation>
    <subcellularLocation>
        <location evidence="1">Endomembrane system</location>
        <topology evidence="1">Multi-pass membrane protein</topology>
    </subcellularLocation>
    <subcellularLocation>
        <location evidence="6">Membrane</location>
        <topology evidence="6">Multi-pass membrane protein</topology>
    </subcellularLocation>
</comment>
<evidence type="ECO:0000256" key="2">
    <source>
        <dbReference type="ARBA" id="ARBA00022692"/>
    </source>
</evidence>
<keyword evidence="5" id="KW-0830">Ubiquinone</keyword>
<feature type="transmembrane region" description="Helical" evidence="5">
    <location>
        <begin position="42"/>
        <end position="60"/>
    </location>
</feature>
<dbReference type="NCBIfam" id="TIGR01770">
    <property type="entry name" value="NDH_I_N"/>
    <property type="match status" value="1"/>
</dbReference>
<evidence type="ECO:0000313" key="9">
    <source>
        <dbReference type="Proteomes" id="UP000019141"/>
    </source>
</evidence>
<dbReference type="Pfam" id="PF00361">
    <property type="entry name" value="Proton_antipo_M"/>
    <property type="match status" value="1"/>
</dbReference>
<comment type="similarity">
    <text evidence="5">Belongs to the complex I subunit 2 family.</text>
</comment>
<dbReference type="GO" id="GO:0042773">
    <property type="term" value="P:ATP synthesis coupled electron transport"/>
    <property type="evidence" value="ECO:0007669"/>
    <property type="project" value="InterPro"/>
</dbReference>
<dbReference type="EC" id="7.1.1.-" evidence="5"/>
<evidence type="ECO:0000313" key="8">
    <source>
        <dbReference type="EMBL" id="ETW97079.1"/>
    </source>
</evidence>
<evidence type="ECO:0000256" key="1">
    <source>
        <dbReference type="ARBA" id="ARBA00004127"/>
    </source>
</evidence>
<feature type="transmembrane region" description="Helical" evidence="5">
    <location>
        <begin position="302"/>
        <end position="322"/>
    </location>
</feature>
<gene>
    <name evidence="5" type="primary">nuoN</name>
    <name evidence="8" type="ORF">ETSY1_24085</name>
</gene>
<feature type="transmembrane region" description="Helical" evidence="5">
    <location>
        <begin position="12"/>
        <end position="30"/>
    </location>
</feature>
<sequence>MELPAPPLSDIIALWPEIVLTAAGCLILLFDIVTNREQKRTLGWFTLWVCVGSLILMYFIPAPGTSIFSGMFLADGYATFFRALFLLSTVLTVLISLRHLDDEQSQHGEYYALLLFAAVGMMCMAGGGDLITIYLGLELMSLSTYVLAGFIRRDVASTEAAVKYFLMGAFTSGILLYGLAILYGLTGTTSLEGVAQGLAGQSMDNPALLLAVVFVVAGFGFKVAAVPFHMWAPDAYEGAPTSVTAYMSSAVKAAAFAGLARVFIMAMYPTAEHWATLWGVIAVLTMILGNVVAIAQTSLKRMLAYSSISHAGYVLLGIIAATADGMKEIGLSSAMFYVFVYTFTTMGTFSMIILLSHRGFHGDQISDFAGLQRTHPMQSLVYVVFFLSLAGIPPTAGFVGKLFVFRAAIEGGFVVLAIIGVLTSAIAAYYYFMVIKTMFMDERTAPAPELSDSRSLAVGLIVMVAATVLLGIFPNVLINFAEQAIQGF</sequence>
<dbReference type="HAMAP" id="MF_00445">
    <property type="entry name" value="NDH1_NuoN_1"/>
    <property type="match status" value="1"/>
</dbReference>
<comment type="subunit">
    <text evidence="5">NDH-1 is composed of 14 different subunits. Subunits NuoA, H, J, K, L, M, N constitute the membrane sector of the complex.</text>
</comment>
<protein>
    <recommendedName>
        <fullName evidence="5">NADH-quinone oxidoreductase subunit N</fullName>
        <ecNumber evidence="5">7.1.1.-</ecNumber>
    </recommendedName>
    <alternativeName>
        <fullName evidence="5">NADH dehydrogenase I subunit N</fullName>
    </alternativeName>
    <alternativeName>
        <fullName evidence="5">NDH-1 subunit N</fullName>
    </alternativeName>
</protein>
<keyword evidence="9" id="KW-1185">Reference proteome</keyword>
<keyword evidence="3 5" id="KW-1133">Transmembrane helix</keyword>
<feature type="transmembrane region" description="Helical" evidence="5">
    <location>
        <begin position="133"/>
        <end position="152"/>
    </location>
</feature>
<dbReference type="GO" id="GO:0005886">
    <property type="term" value="C:plasma membrane"/>
    <property type="evidence" value="ECO:0007669"/>
    <property type="project" value="UniProtKB-SubCell"/>
</dbReference>
<keyword evidence="2 5" id="KW-0812">Transmembrane</keyword>
<dbReference type="Proteomes" id="UP000019141">
    <property type="component" value="Unassembled WGS sequence"/>
</dbReference>
<dbReference type="HOGENOM" id="CLU_007100_1_5_7"/>
<dbReference type="GO" id="GO:0048038">
    <property type="term" value="F:quinone binding"/>
    <property type="evidence" value="ECO:0007669"/>
    <property type="project" value="UniProtKB-KW"/>
</dbReference>
<dbReference type="GO" id="GO:0050136">
    <property type="term" value="F:NADH dehydrogenase (quinone) (non-electrogenic) activity"/>
    <property type="evidence" value="ECO:0007669"/>
    <property type="project" value="UniProtKB-UniRule"/>
</dbReference>
<dbReference type="InterPro" id="IPR001750">
    <property type="entry name" value="ND/Mrp_TM"/>
</dbReference>
<feature type="domain" description="NADH:quinone oxidoreductase/Mrp antiporter transmembrane" evidence="7">
    <location>
        <begin position="128"/>
        <end position="426"/>
    </location>
</feature>
<accession>W4LGP9</accession>
<feature type="transmembrane region" description="Helical" evidence="5">
    <location>
        <begin position="412"/>
        <end position="435"/>
    </location>
</feature>
<keyword evidence="5" id="KW-0520">NAD</keyword>
<keyword evidence="5" id="KW-1278">Translocase</keyword>
<feature type="transmembrane region" description="Helical" evidence="5">
    <location>
        <begin position="456"/>
        <end position="478"/>
    </location>
</feature>
<organism evidence="8 9">
    <name type="scientific">Entotheonella factor</name>
    <dbReference type="NCBI Taxonomy" id="1429438"/>
    <lineage>
        <taxon>Bacteria</taxon>
        <taxon>Pseudomonadati</taxon>
        <taxon>Nitrospinota/Tectimicrobiota group</taxon>
        <taxon>Candidatus Tectimicrobiota</taxon>
        <taxon>Candidatus Entotheonellia</taxon>
        <taxon>Candidatus Entotheonellales</taxon>
        <taxon>Candidatus Entotheonellaceae</taxon>
        <taxon>Candidatus Entotheonella</taxon>
    </lineage>
</organism>
<evidence type="ECO:0000256" key="4">
    <source>
        <dbReference type="ARBA" id="ARBA00023136"/>
    </source>
</evidence>
<feature type="transmembrane region" description="Helical" evidence="5">
    <location>
        <begin position="164"/>
        <end position="186"/>
    </location>
</feature>
<keyword evidence="5" id="KW-0874">Quinone</keyword>
<dbReference type="InterPro" id="IPR010096">
    <property type="entry name" value="NADH-Q_OxRdtase_suN/2"/>
</dbReference>
<dbReference type="AlphaFoldDB" id="W4LGP9"/>
<feature type="transmembrane region" description="Helical" evidence="5">
    <location>
        <begin position="80"/>
        <end position="98"/>
    </location>
</feature>
<dbReference type="GO" id="GO:0008137">
    <property type="term" value="F:NADH dehydrogenase (ubiquinone) activity"/>
    <property type="evidence" value="ECO:0007669"/>
    <property type="project" value="InterPro"/>
</dbReference>